<evidence type="ECO:0000313" key="2">
    <source>
        <dbReference type="Proteomes" id="UP000441585"/>
    </source>
</evidence>
<dbReference type="Proteomes" id="UP000441585">
    <property type="component" value="Unassembled WGS sequence"/>
</dbReference>
<protein>
    <submittedName>
        <fullName evidence="1">Uncharacterized protein</fullName>
    </submittedName>
</protein>
<dbReference type="RefSeq" id="WP_154318138.1">
    <property type="nucleotide sequence ID" value="NZ_CAJGAA010000001.1"/>
</dbReference>
<accession>A0A6I2M946</accession>
<name>A0A6I2M946_9BACI</name>
<gene>
    <name evidence="1" type="ORF">GJU41_05695</name>
</gene>
<keyword evidence="2" id="KW-1185">Reference proteome</keyword>
<dbReference type="EMBL" id="WKKF01000001">
    <property type="protein sequence ID" value="MRX53456.1"/>
    <property type="molecule type" value="Genomic_DNA"/>
</dbReference>
<organism evidence="1 2">
    <name type="scientific">Metabacillus idriensis</name>
    <dbReference type="NCBI Taxonomy" id="324768"/>
    <lineage>
        <taxon>Bacteria</taxon>
        <taxon>Bacillati</taxon>
        <taxon>Bacillota</taxon>
        <taxon>Bacilli</taxon>
        <taxon>Bacillales</taxon>
        <taxon>Bacillaceae</taxon>
        <taxon>Metabacillus</taxon>
    </lineage>
</organism>
<dbReference type="AlphaFoldDB" id="A0A6I2M946"/>
<sequence>MKKPSSLEKFVQRLKDKGVKAELISPATKKVVTLLQLDGKQIKQYPLEQ</sequence>
<reference evidence="1 2" key="1">
    <citation type="submission" date="2019-11" db="EMBL/GenBank/DDBJ databases">
        <title>Bacillus idriensis genome.</title>
        <authorList>
            <person name="Konopka E.N."/>
            <person name="Newman J.D."/>
        </authorList>
    </citation>
    <scope>NUCLEOTIDE SEQUENCE [LARGE SCALE GENOMIC DNA]</scope>
    <source>
        <strain evidence="1 2">DSM 19097</strain>
    </source>
</reference>
<comment type="caution">
    <text evidence="1">The sequence shown here is derived from an EMBL/GenBank/DDBJ whole genome shotgun (WGS) entry which is preliminary data.</text>
</comment>
<evidence type="ECO:0000313" key="1">
    <source>
        <dbReference type="EMBL" id="MRX53456.1"/>
    </source>
</evidence>
<proteinExistence type="predicted"/>